<proteinExistence type="predicted"/>
<gene>
    <name evidence="1" type="ORF">GALMADRAFT_454000</name>
</gene>
<sequence>MYKGLVGDSNGKYLEGFSSAILSSFRGPRAAQSSLLSFHFSRDNSSKPLSSVSPLQRSCTSVLLFSSDFYIYILEIMLRVTRSEPN</sequence>
<evidence type="ECO:0000313" key="1">
    <source>
        <dbReference type="EMBL" id="KDR76744.1"/>
    </source>
</evidence>
<keyword evidence="2" id="KW-1185">Reference proteome</keyword>
<name>A0A067TA07_GALM3</name>
<reference evidence="2" key="1">
    <citation type="journal article" date="2014" name="Proc. Natl. Acad. Sci. U.S.A.">
        <title>Extensive sampling of basidiomycete genomes demonstrates inadequacy of the white-rot/brown-rot paradigm for wood decay fungi.</title>
        <authorList>
            <person name="Riley R."/>
            <person name="Salamov A.A."/>
            <person name="Brown D.W."/>
            <person name="Nagy L.G."/>
            <person name="Floudas D."/>
            <person name="Held B.W."/>
            <person name="Levasseur A."/>
            <person name="Lombard V."/>
            <person name="Morin E."/>
            <person name="Otillar R."/>
            <person name="Lindquist E.A."/>
            <person name="Sun H."/>
            <person name="LaButti K.M."/>
            <person name="Schmutz J."/>
            <person name="Jabbour D."/>
            <person name="Luo H."/>
            <person name="Baker S.E."/>
            <person name="Pisabarro A.G."/>
            <person name="Walton J.D."/>
            <person name="Blanchette R.A."/>
            <person name="Henrissat B."/>
            <person name="Martin F."/>
            <person name="Cullen D."/>
            <person name="Hibbett D.S."/>
            <person name="Grigoriev I.V."/>
        </authorList>
    </citation>
    <scope>NUCLEOTIDE SEQUENCE [LARGE SCALE GENOMIC DNA]</scope>
    <source>
        <strain evidence="2">CBS 339.88</strain>
    </source>
</reference>
<dbReference type="AlphaFoldDB" id="A0A067TA07"/>
<protein>
    <submittedName>
        <fullName evidence="1">Uncharacterized protein</fullName>
    </submittedName>
</protein>
<organism evidence="1 2">
    <name type="scientific">Galerina marginata (strain CBS 339.88)</name>
    <dbReference type="NCBI Taxonomy" id="685588"/>
    <lineage>
        <taxon>Eukaryota</taxon>
        <taxon>Fungi</taxon>
        <taxon>Dikarya</taxon>
        <taxon>Basidiomycota</taxon>
        <taxon>Agaricomycotina</taxon>
        <taxon>Agaricomycetes</taxon>
        <taxon>Agaricomycetidae</taxon>
        <taxon>Agaricales</taxon>
        <taxon>Agaricineae</taxon>
        <taxon>Strophariaceae</taxon>
        <taxon>Galerina</taxon>
    </lineage>
</organism>
<evidence type="ECO:0000313" key="2">
    <source>
        <dbReference type="Proteomes" id="UP000027222"/>
    </source>
</evidence>
<dbReference type="HOGENOM" id="CLU_2498027_0_0_1"/>
<accession>A0A067TA07</accession>
<dbReference type="Proteomes" id="UP000027222">
    <property type="component" value="Unassembled WGS sequence"/>
</dbReference>
<dbReference type="EMBL" id="KL142378">
    <property type="protein sequence ID" value="KDR76744.1"/>
    <property type="molecule type" value="Genomic_DNA"/>
</dbReference>